<comment type="caution">
    <text evidence="3">The sequence shown here is derived from an EMBL/GenBank/DDBJ whole genome shotgun (WGS) entry which is preliminary data.</text>
</comment>
<dbReference type="AlphaFoldDB" id="A0A7Y9GQ06"/>
<sequence>MTTTSRHEPEAAASVAPIGHGPVGDPTRSETDAMPSVEPAPAPAPADTIPGPPNFAFEKWMSFLSSFVAPVTLITALLFYFGYVSSRTFFAYFGIDVEVLGLSNQAFVMRSPGALFVPLVLALIVAAGLVVGHRLLRKRLRTADATTRTRVVSAIAWTGIGLILAGIALALLWGVFGGWELAPLITPLLLAVGAGLAAYAASTVRALRGGSEGRALVVLLVVAMVAGAFWATATLAEWWGRGQARALAADLTSLPAVVLDTQERMFPGNDQIIFQELEPFEEGQMYRYRYHGLRLLVQGGGRLFLVPDQWSPDASTLVVPYDDTVRVRFRFFPDANPPG</sequence>
<feature type="transmembrane region" description="Helical" evidence="2">
    <location>
        <begin position="113"/>
        <end position="131"/>
    </location>
</feature>
<feature type="transmembrane region" description="Helical" evidence="2">
    <location>
        <begin position="181"/>
        <end position="204"/>
    </location>
</feature>
<evidence type="ECO:0000256" key="2">
    <source>
        <dbReference type="SAM" id="Phobius"/>
    </source>
</evidence>
<feature type="transmembrane region" description="Helical" evidence="2">
    <location>
        <begin position="151"/>
        <end position="175"/>
    </location>
</feature>
<protein>
    <submittedName>
        <fullName evidence="3">Uncharacterized protein</fullName>
    </submittedName>
</protein>
<feature type="compositionally biased region" description="Basic and acidic residues" evidence="1">
    <location>
        <begin position="1"/>
        <end position="10"/>
    </location>
</feature>
<name>A0A7Y9GQ06_9MICO</name>
<gene>
    <name evidence="3" type="ORF">BJ991_002565</name>
</gene>
<keyword evidence="4" id="KW-1185">Reference proteome</keyword>
<keyword evidence="2" id="KW-0812">Transmembrane</keyword>
<feature type="transmembrane region" description="Helical" evidence="2">
    <location>
        <begin position="60"/>
        <end position="82"/>
    </location>
</feature>
<dbReference type="Proteomes" id="UP000576969">
    <property type="component" value="Unassembled WGS sequence"/>
</dbReference>
<dbReference type="RefSeq" id="WP_179490578.1">
    <property type="nucleotide sequence ID" value="NZ_JACCBV010000001.1"/>
</dbReference>
<evidence type="ECO:0000313" key="4">
    <source>
        <dbReference type="Proteomes" id="UP000576969"/>
    </source>
</evidence>
<keyword evidence="2" id="KW-0472">Membrane</keyword>
<feature type="transmembrane region" description="Helical" evidence="2">
    <location>
        <begin position="216"/>
        <end position="239"/>
    </location>
</feature>
<keyword evidence="2" id="KW-1133">Transmembrane helix</keyword>
<evidence type="ECO:0000313" key="3">
    <source>
        <dbReference type="EMBL" id="NYE20537.1"/>
    </source>
</evidence>
<evidence type="ECO:0000256" key="1">
    <source>
        <dbReference type="SAM" id="MobiDB-lite"/>
    </source>
</evidence>
<dbReference type="EMBL" id="JACCBV010000001">
    <property type="protein sequence ID" value="NYE20537.1"/>
    <property type="molecule type" value="Genomic_DNA"/>
</dbReference>
<accession>A0A7Y9GQ06</accession>
<proteinExistence type="predicted"/>
<reference evidence="3 4" key="1">
    <citation type="submission" date="2020-07" db="EMBL/GenBank/DDBJ databases">
        <title>Sequencing the genomes of 1000 actinobacteria strains.</title>
        <authorList>
            <person name="Klenk H.-P."/>
        </authorList>
    </citation>
    <scope>NUCLEOTIDE SEQUENCE [LARGE SCALE GENOMIC DNA]</scope>
    <source>
        <strain evidence="3 4">DSM 24662</strain>
    </source>
</reference>
<feature type="region of interest" description="Disordered" evidence="1">
    <location>
        <begin position="1"/>
        <end position="45"/>
    </location>
</feature>
<organism evidence="3 4">
    <name type="scientific">Microbacterium immunditiarum</name>
    <dbReference type="NCBI Taxonomy" id="337480"/>
    <lineage>
        <taxon>Bacteria</taxon>
        <taxon>Bacillati</taxon>
        <taxon>Actinomycetota</taxon>
        <taxon>Actinomycetes</taxon>
        <taxon>Micrococcales</taxon>
        <taxon>Microbacteriaceae</taxon>
        <taxon>Microbacterium</taxon>
    </lineage>
</organism>